<dbReference type="InterPro" id="IPR045851">
    <property type="entry name" value="AMP-bd_C_sf"/>
</dbReference>
<dbReference type="RefSeq" id="WP_204630119.1">
    <property type="nucleotide sequence ID" value="NZ_BSOC01000008.1"/>
</dbReference>
<organism evidence="11 12">
    <name type="scientific">Dyella mobilis</name>
    <dbReference type="NCBI Taxonomy" id="1849582"/>
    <lineage>
        <taxon>Bacteria</taxon>
        <taxon>Pseudomonadati</taxon>
        <taxon>Pseudomonadota</taxon>
        <taxon>Gammaproteobacteria</taxon>
        <taxon>Lysobacterales</taxon>
        <taxon>Rhodanobacteraceae</taxon>
        <taxon>Dyella</taxon>
    </lineage>
</organism>
<dbReference type="InterPro" id="IPR043427">
    <property type="entry name" value="YscJ/FliF"/>
</dbReference>
<keyword evidence="3 8" id="KW-0732">Signal</keyword>
<evidence type="ECO:0000256" key="1">
    <source>
        <dbReference type="ARBA" id="ARBA00004459"/>
    </source>
</evidence>
<evidence type="ECO:0000256" key="8">
    <source>
        <dbReference type="RuleBase" id="RU364102"/>
    </source>
</evidence>
<evidence type="ECO:0000256" key="4">
    <source>
        <dbReference type="ARBA" id="ARBA00023136"/>
    </source>
</evidence>
<evidence type="ECO:0000313" key="12">
    <source>
        <dbReference type="Proteomes" id="UP001430193"/>
    </source>
</evidence>
<protein>
    <recommendedName>
        <fullName evidence="8">Lipoprotein</fullName>
    </recommendedName>
</protein>
<comment type="subcellular location">
    <subcellularLocation>
        <location evidence="1">Cell outer membrane</location>
        <topology evidence="1">Lipid-anchor</topology>
    </subcellularLocation>
</comment>
<evidence type="ECO:0000259" key="10">
    <source>
        <dbReference type="Pfam" id="PF01514"/>
    </source>
</evidence>
<feature type="chain" id="PRO_5044952246" description="Lipoprotein" evidence="8">
    <location>
        <begin position="20"/>
        <end position="284"/>
    </location>
</feature>
<dbReference type="NCBIfam" id="TIGR02544">
    <property type="entry name" value="III_secr_YscJ"/>
    <property type="match status" value="1"/>
</dbReference>
<keyword evidence="4 8" id="KW-0472">Membrane</keyword>
<dbReference type="InterPro" id="IPR003282">
    <property type="entry name" value="T3SS_SctJ"/>
</dbReference>
<keyword evidence="8" id="KW-1133">Transmembrane helix</keyword>
<dbReference type="Gene3D" id="3.30.70.1530">
    <property type="entry name" value="Hypothetical protein rpa1041"/>
    <property type="match status" value="1"/>
</dbReference>
<feature type="signal peptide" evidence="8">
    <location>
        <begin position="1"/>
        <end position="19"/>
    </location>
</feature>
<evidence type="ECO:0000256" key="6">
    <source>
        <dbReference type="ARBA" id="ARBA00023237"/>
    </source>
</evidence>
<keyword evidence="6 8" id="KW-0998">Cell outer membrane</keyword>
<evidence type="ECO:0000313" key="11">
    <source>
        <dbReference type="EMBL" id="MBM7128495.1"/>
    </source>
</evidence>
<keyword evidence="7 8" id="KW-0449">Lipoprotein</keyword>
<dbReference type="Gene3D" id="3.30.300.30">
    <property type="match status" value="1"/>
</dbReference>
<dbReference type="PANTHER" id="PTHR30046:SF2">
    <property type="entry name" value="YOP PROTEINS TRANSLOCATION LIPOPROTEIN J"/>
    <property type="match status" value="1"/>
</dbReference>
<feature type="compositionally biased region" description="Low complexity" evidence="9">
    <location>
        <begin position="270"/>
        <end position="284"/>
    </location>
</feature>
<keyword evidence="5 8" id="KW-0564">Palmitate</keyword>
<evidence type="ECO:0000256" key="5">
    <source>
        <dbReference type="ARBA" id="ARBA00023139"/>
    </source>
</evidence>
<proteinExistence type="inferred from homology"/>
<dbReference type="EMBL" id="JADIKF010000034">
    <property type="protein sequence ID" value="MBM7128495.1"/>
    <property type="molecule type" value="Genomic_DNA"/>
</dbReference>
<evidence type="ECO:0000256" key="7">
    <source>
        <dbReference type="ARBA" id="ARBA00023288"/>
    </source>
</evidence>
<comment type="caution">
    <text evidence="11">The sequence shown here is derived from an EMBL/GenBank/DDBJ whole genome shotgun (WGS) entry which is preliminary data.</text>
</comment>
<dbReference type="Pfam" id="PF01514">
    <property type="entry name" value="YscJ_FliF"/>
    <property type="match status" value="1"/>
</dbReference>
<dbReference type="PANTHER" id="PTHR30046">
    <property type="entry name" value="FLAGELLAR M-RING PROTEIN"/>
    <property type="match status" value="1"/>
</dbReference>
<feature type="region of interest" description="Disordered" evidence="9">
    <location>
        <begin position="261"/>
        <end position="284"/>
    </location>
</feature>
<keyword evidence="12" id="KW-1185">Reference proteome</keyword>
<feature type="transmembrane region" description="Helical" evidence="8">
    <location>
        <begin position="217"/>
        <end position="238"/>
    </location>
</feature>
<keyword evidence="8" id="KW-0812">Transmembrane</keyword>
<accession>A0ABS2KBU1</accession>
<dbReference type="PRINTS" id="PR01338">
    <property type="entry name" value="TYPE3OMKPROT"/>
</dbReference>
<comment type="similarity">
    <text evidence="2 8">Belongs to the YscJ lipoprotein family.</text>
</comment>
<reference evidence="11" key="1">
    <citation type="submission" date="2020-10" db="EMBL/GenBank/DDBJ databases">
        <title>Phylogeny of dyella-like bacteria.</title>
        <authorList>
            <person name="Fu J."/>
        </authorList>
    </citation>
    <scope>NUCLEOTIDE SEQUENCE</scope>
    <source>
        <strain evidence="11">DHON07</strain>
    </source>
</reference>
<name>A0ABS2KBU1_9GAMM</name>
<dbReference type="Proteomes" id="UP001430193">
    <property type="component" value="Unassembled WGS sequence"/>
</dbReference>
<gene>
    <name evidence="11" type="primary">sctJ</name>
    <name evidence="11" type="ORF">ISS99_03080</name>
</gene>
<evidence type="ECO:0000256" key="3">
    <source>
        <dbReference type="ARBA" id="ARBA00022729"/>
    </source>
</evidence>
<evidence type="ECO:0000256" key="9">
    <source>
        <dbReference type="SAM" id="MobiDB-lite"/>
    </source>
</evidence>
<evidence type="ECO:0000256" key="2">
    <source>
        <dbReference type="ARBA" id="ARBA00009509"/>
    </source>
</evidence>
<feature type="domain" description="Flagellar M-ring N-terminal" evidence="10">
    <location>
        <begin position="25"/>
        <end position="186"/>
    </location>
</feature>
<dbReference type="PROSITE" id="PS51257">
    <property type="entry name" value="PROKAR_LIPOPROTEIN"/>
    <property type="match status" value="1"/>
</dbReference>
<dbReference type="InterPro" id="IPR006182">
    <property type="entry name" value="FliF_N_dom"/>
</dbReference>
<sequence>MTRVRATPLLALSMVWLLAGCSTSLRDNLQETQAEDIVALLQQEGVAATKQRANDGTWSVVLKDGEQSNAEQILHLYDMPRQQHQSLTDIFPGTGLLPSDLEEHARYQYALGQELASTIERIDGVLSANVQVALPPKDPKQVDPPKATASAFVRYRSDQRVDLMKSQIRTLIARGITGVTADDVSVFTLPVYPPPRSQSARVVSGWFGVRYVAADSLWVTVWFVLPWLIVAALAVAVVRLRGGLPAGWHQRVIKQINRQWKRGRPRDAFGSGSRPPGPRSGDVG</sequence>